<dbReference type="InterPro" id="IPR055357">
    <property type="entry name" value="LRR_At1g61320_AtMIF1"/>
</dbReference>
<dbReference type="SMART" id="SM00579">
    <property type="entry name" value="FBD"/>
    <property type="match status" value="1"/>
</dbReference>
<evidence type="ECO:0000313" key="3">
    <source>
        <dbReference type="Proteomes" id="UP000604825"/>
    </source>
</evidence>
<gene>
    <name evidence="2" type="ORF">NCGR_LOCUS28236</name>
</gene>
<dbReference type="SUPFAM" id="SSF52047">
    <property type="entry name" value="RNI-like"/>
    <property type="match status" value="1"/>
</dbReference>
<dbReference type="AlphaFoldDB" id="A0A811PJA8"/>
<dbReference type="InterPro" id="IPR001810">
    <property type="entry name" value="F-box_dom"/>
</dbReference>
<protein>
    <recommendedName>
        <fullName evidence="1">FBD domain-containing protein</fullName>
    </recommendedName>
</protein>
<dbReference type="Gene3D" id="3.80.10.10">
    <property type="entry name" value="Ribonuclease Inhibitor"/>
    <property type="match status" value="1"/>
</dbReference>
<evidence type="ECO:0000313" key="2">
    <source>
        <dbReference type="EMBL" id="CAD6242891.1"/>
    </source>
</evidence>
<evidence type="ECO:0000259" key="1">
    <source>
        <dbReference type="SMART" id="SM00579"/>
    </source>
</evidence>
<sequence length="485" mass="52715">MRTKHLIPNNAAGLTYAARDYSAREDYGGGDGGGGGGGTDPFEGFPDAVLGLILSKLPFRSAVAASAISRRWRGAVAAAPALDLDFAAAFPAAPRRRAAFAAAVTAALGPCSAPPHPHPHPLHCLRLALEGLFDQTFAASAAEHLASWLAAAAARGVERLELRLPRSRLAVLPPSLLACTSLTSLTLRLDHYALPLPSFTTFARLSRLHLACVSLNADDDFFGDLFSHCAELRYLILEQCRIGALRLTGPSRLSSLAITDCSWTQESALAVFEMPELRILHYSGAIAARHIIDGDVSLDDILLAIEKPLVKPREAALRELLTLVGNARRLVLSPWCIEQFARPEEWSKLQLDKVRRLACIIERREEGALSIAPLLSSCRNVEELCVSVVPSQGKWRRNSDDGECHGVLGGKRVSVKHLKVVRMKYIDESKSGFELVKVLLKNAPALETMTIVPSMDGLEQAKFRRKVLKLRKSSQNASIQFCTTG</sequence>
<dbReference type="InterPro" id="IPR036047">
    <property type="entry name" value="F-box-like_dom_sf"/>
</dbReference>
<name>A0A811PJA8_9POAL</name>
<comment type="caution">
    <text evidence="2">The sequence shown here is derived from an EMBL/GenBank/DDBJ whole genome shotgun (WGS) entry which is preliminary data.</text>
</comment>
<dbReference type="PANTHER" id="PTHR34145:SF57">
    <property type="entry name" value="F-BOX DOMAIN-CONTAINING PROTEIN"/>
    <property type="match status" value="1"/>
</dbReference>
<dbReference type="InterPro" id="IPR032675">
    <property type="entry name" value="LRR_dom_sf"/>
</dbReference>
<keyword evidence="3" id="KW-1185">Reference proteome</keyword>
<dbReference type="InterPro" id="IPR006566">
    <property type="entry name" value="FBD"/>
</dbReference>
<dbReference type="InterPro" id="IPR053772">
    <property type="entry name" value="At1g61320/At1g61330-like"/>
</dbReference>
<feature type="domain" description="FBD" evidence="1">
    <location>
        <begin position="411"/>
        <end position="482"/>
    </location>
</feature>
<accession>A0A811PJA8</accession>
<dbReference type="SUPFAM" id="SSF81383">
    <property type="entry name" value="F-box domain"/>
    <property type="match status" value="1"/>
</dbReference>
<organism evidence="2 3">
    <name type="scientific">Miscanthus lutarioriparius</name>
    <dbReference type="NCBI Taxonomy" id="422564"/>
    <lineage>
        <taxon>Eukaryota</taxon>
        <taxon>Viridiplantae</taxon>
        <taxon>Streptophyta</taxon>
        <taxon>Embryophyta</taxon>
        <taxon>Tracheophyta</taxon>
        <taxon>Spermatophyta</taxon>
        <taxon>Magnoliopsida</taxon>
        <taxon>Liliopsida</taxon>
        <taxon>Poales</taxon>
        <taxon>Poaceae</taxon>
        <taxon>PACMAD clade</taxon>
        <taxon>Panicoideae</taxon>
        <taxon>Andropogonodae</taxon>
        <taxon>Andropogoneae</taxon>
        <taxon>Saccharinae</taxon>
        <taxon>Miscanthus</taxon>
    </lineage>
</organism>
<dbReference type="Pfam" id="PF00646">
    <property type="entry name" value="F-box"/>
    <property type="match status" value="1"/>
</dbReference>
<dbReference type="OrthoDB" id="612216at2759"/>
<dbReference type="EMBL" id="CAJGYO010000007">
    <property type="protein sequence ID" value="CAD6242891.1"/>
    <property type="molecule type" value="Genomic_DNA"/>
</dbReference>
<dbReference type="PANTHER" id="PTHR34145">
    <property type="entry name" value="OS02G0105600 PROTEIN"/>
    <property type="match status" value="1"/>
</dbReference>
<proteinExistence type="predicted"/>
<reference evidence="2" key="1">
    <citation type="submission" date="2020-10" db="EMBL/GenBank/DDBJ databases">
        <authorList>
            <person name="Han B."/>
            <person name="Lu T."/>
            <person name="Zhao Q."/>
            <person name="Huang X."/>
            <person name="Zhao Y."/>
        </authorList>
    </citation>
    <scope>NUCLEOTIDE SEQUENCE</scope>
</reference>
<dbReference type="Pfam" id="PF23622">
    <property type="entry name" value="LRR_At1g61320_AtMIF1"/>
    <property type="match status" value="1"/>
</dbReference>
<dbReference type="Proteomes" id="UP000604825">
    <property type="component" value="Unassembled WGS sequence"/>
</dbReference>